<gene>
    <name evidence="2" type="ORF">D1222_00860</name>
</gene>
<dbReference type="EMBL" id="QWGA01000003">
    <property type="protein sequence ID" value="RIJ30854.1"/>
    <property type="molecule type" value="Genomic_DNA"/>
</dbReference>
<dbReference type="AlphaFoldDB" id="A0A399RKP8"/>
<keyword evidence="3" id="KW-1185">Reference proteome</keyword>
<evidence type="ECO:0000256" key="1">
    <source>
        <dbReference type="SAM" id="Phobius"/>
    </source>
</evidence>
<dbReference type="Proteomes" id="UP000265845">
    <property type="component" value="Unassembled WGS sequence"/>
</dbReference>
<proteinExistence type="predicted"/>
<comment type="caution">
    <text evidence="2">The sequence shown here is derived from an EMBL/GenBank/DDBJ whole genome shotgun (WGS) entry which is preliminary data.</text>
</comment>
<protein>
    <submittedName>
        <fullName evidence="2">Uncharacterized protein</fullName>
    </submittedName>
</protein>
<keyword evidence="1" id="KW-1133">Transmembrane helix</keyword>
<keyword evidence="1" id="KW-0812">Transmembrane</keyword>
<feature type="transmembrane region" description="Helical" evidence="1">
    <location>
        <begin position="7"/>
        <end position="26"/>
    </location>
</feature>
<dbReference type="RefSeq" id="WP_119452355.1">
    <property type="nucleotide sequence ID" value="NZ_QWGA01000003.1"/>
</dbReference>
<accession>A0A399RKP8</accession>
<name>A0A399RKP8_9PROT</name>
<keyword evidence="1" id="KW-0472">Membrane</keyword>
<organism evidence="2 3">
    <name type="scientific">Henriciella algicola</name>
    <dbReference type="NCBI Taxonomy" id="1608422"/>
    <lineage>
        <taxon>Bacteria</taxon>
        <taxon>Pseudomonadati</taxon>
        <taxon>Pseudomonadota</taxon>
        <taxon>Alphaproteobacteria</taxon>
        <taxon>Hyphomonadales</taxon>
        <taxon>Hyphomonadaceae</taxon>
        <taxon>Henriciella</taxon>
    </lineage>
</organism>
<sequence>MFAALFEIIWGLVEVLSQVLAILLGYDPENLSQRERDAVNASILFFIPALLSISFRQIRILRMIWDRKVKTEGTWVEKISQNGKNYVTMFRIWRRFNNNEFSVYGETIEFDCEYCKTKKIYARFSSDSLHFDLNHEIKITFNYNSSIVGEHDNRTGLAQYGFPKLASEAATGFFVGVLDGNGRVRENIVKTDIRLKRLKFSDWLKYAAKDKKLIESVWHWKFYLACELLKQMNTENSDAQKTKALSASSPV</sequence>
<reference evidence="2 3" key="1">
    <citation type="submission" date="2018-08" db="EMBL/GenBank/DDBJ databases">
        <title>Henriciella mobilis sp. nov., isolated from seawater.</title>
        <authorList>
            <person name="Cheng H."/>
            <person name="Wu Y.-H."/>
            <person name="Xu X.-W."/>
            <person name="Guo L.-L."/>
        </authorList>
    </citation>
    <scope>NUCLEOTIDE SEQUENCE [LARGE SCALE GENOMIC DNA]</scope>
    <source>
        <strain evidence="2 3">CCUG67844</strain>
    </source>
</reference>
<evidence type="ECO:0000313" key="3">
    <source>
        <dbReference type="Proteomes" id="UP000265845"/>
    </source>
</evidence>
<feature type="transmembrane region" description="Helical" evidence="1">
    <location>
        <begin position="38"/>
        <end position="58"/>
    </location>
</feature>
<evidence type="ECO:0000313" key="2">
    <source>
        <dbReference type="EMBL" id="RIJ30854.1"/>
    </source>
</evidence>